<evidence type="ECO:0000256" key="2">
    <source>
        <dbReference type="ARBA" id="ARBA00001947"/>
    </source>
</evidence>
<dbReference type="InterPro" id="IPR020084">
    <property type="entry name" value="NUDIX_hydrolase_CS"/>
</dbReference>
<dbReference type="GO" id="GO:0019677">
    <property type="term" value="P:NAD+ catabolic process"/>
    <property type="evidence" value="ECO:0007669"/>
    <property type="project" value="TreeGrafter"/>
</dbReference>
<dbReference type="InterPro" id="IPR000086">
    <property type="entry name" value="NUDIX_hydrolase_dom"/>
</dbReference>
<dbReference type="InterPro" id="IPR015376">
    <property type="entry name" value="Znr_NADH_PPase"/>
</dbReference>
<evidence type="ECO:0000313" key="12">
    <source>
        <dbReference type="Proteomes" id="UP000469325"/>
    </source>
</evidence>
<dbReference type="Pfam" id="PF09297">
    <property type="entry name" value="Zn_ribbon_NUD"/>
    <property type="match status" value="1"/>
</dbReference>
<dbReference type="PROSITE" id="PS51462">
    <property type="entry name" value="NUDIX"/>
    <property type="match status" value="1"/>
</dbReference>
<keyword evidence="7" id="KW-0460">Magnesium</keyword>
<keyword evidence="12" id="KW-1185">Reference proteome</keyword>
<dbReference type="PANTHER" id="PTHR42904:SF6">
    <property type="entry name" value="NAD-CAPPED RNA HYDROLASE NUDT12"/>
    <property type="match status" value="1"/>
</dbReference>
<dbReference type="EC" id="3.6.1.22" evidence="4"/>
<keyword evidence="8" id="KW-0520">NAD</keyword>
<dbReference type="PANTHER" id="PTHR42904">
    <property type="entry name" value="NUDIX HYDROLASE, NUDC SUBFAMILY"/>
    <property type="match status" value="1"/>
</dbReference>
<evidence type="ECO:0000256" key="8">
    <source>
        <dbReference type="ARBA" id="ARBA00023027"/>
    </source>
</evidence>
<organism evidence="11 12">
    <name type="scientific">Olsenella porci</name>
    <dbReference type="NCBI Taxonomy" id="2652279"/>
    <lineage>
        <taxon>Bacteria</taxon>
        <taxon>Bacillati</taxon>
        <taxon>Actinomycetota</taxon>
        <taxon>Coriobacteriia</taxon>
        <taxon>Coriobacteriales</taxon>
        <taxon>Atopobiaceae</taxon>
        <taxon>Olsenella</taxon>
    </lineage>
</organism>
<comment type="caution">
    <text evidence="11">The sequence shown here is derived from an EMBL/GenBank/DDBJ whole genome shotgun (WGS) entry which is preliminary data.</text>
</comment>
<dbReference type="InterPro" id="IPR015797">
    <property type="entry name" value="NUDIX_hydrolase-like_dom_sf"/>
</dbReference>
<keyword evidence="5" id="KW-0479">Metal-binding</keyword>
<evidence type="ECO:0000256" key="1">
    <source>
        <dbReference type="ARBA" id="ARBA00001946"/>
    </source>
</evidence>
<comment type="cofactor">
    <cofactor evidence="1">
        <name>Mg(2+)</name>
        <dbReference type="ChEBI" id="CHEBI:18420"/>
    </cofactor>
</comment>
<evidence type="ECO:0000256" key="3">
    <source>
        <dbReference type="ARBA" id="ARBA00009595"/>
    </source>
</evidence>
<dbReference type="EMBL" id="VUNC01000001">
    <property type="protein sequence ID" value="MST71896.1"/>
    <property type="molecule type" value="Genomic_DNA"/>
</dbReference>
<dbReference type="InterPro" id="IPR050241">
    <property type="entry name" value="NAD-cap_RNA_hydrolase_NudC"/>
</dbReference>
<dbReference type="Gene3D" id="3.90.79.20">
    <property type="match status" value="1"/>
</dbReference>
<evidence type="ECO:0000256" key="9">
    <source>
        <dbReference type="ARBA" id="ARBA00023679"/>
    </source>
</evidence>
<dbReference type="Gene3D" id="3.90.79.10">
    <property type="entry name" value="Nucleoside Triphosphate Pyrophosphohydrolase"/>
    <property type="match status" value="1"/>
</dbReference>
<dbReference type="SUPFAM" id="SSF55811">
    <property type="entry name" value="Nudix"/>
    <property type="match status" value="1"/>
</dbReference>
<gene>
    <name evidence="11" type="primary">nudC</name>
    <name evidence="11" type="ORF">FYJ68_02060</name>
</gene>
<accession>A0A6N7XPI1</accession>
<dbReference type="GO" id="GO:0035529">
    <property type="term" value="F:NADH pyrophosphatase activity"/>
    <property type="evidence" value="ECO:0007669"/>
    <property type="project" value="TreeGrafter"/>
</dbReference>
<dbReference type="AlphaFoldDB" id="A0A6N7XPI1"/>
<evidence type="ECO:0000256" key="4">
    <source>
        <dbReference type="ARBA" id="ARBA00012381"/>
    </source>
</evidence>
<comment type="similarity">
    <text evidence="3">Belongs to the Nudix hydrolase family. NudC subfamily.</text>
</comment>
<dbReference type="Proteomes" id="UP000469325">
    <property type="component" value="Unassembled WGS sequence"/>
</dbReference>
<dbReference type="PROSITE" id="PS00893">
    <property type="entry name" value="NUDIX_BOX"/>
    <property type="match status" value="1"/>
</dbReference>
<comment type="catalytic activity">
    <reaction evidence="9">
        <text>a 5'-end NAD(+)-phospho-ribonucleoside in mRNA + H2O = a 5'-end phospho-adenosine-phospho-ribonucleoside in mRNA + beta-nicotinamide D-ribonucleotide + 2 H(+)</text>
        <dbReference type="Rhea" id="RHEA:60876"/>
        <dbReference type="Rhea" id="RHEA-COMP:15698"/>
        <dbReference type="Rhea" id="RHEA-COMP:15719"/>
        <dbReference type="ChEBI" id="CHEBI:14649"/>
        <dbReference type="ChEBI" id="CHEBI:15377"/>
        <dbReference type="ChEBI" id="CHEBI:15378"/>
        <dbReference type="ChEBI" id="CHEBI:144029"/>
        <dbReference type="ChEBI" id="CHEBI:144051"/>
    </reaction>
    <physiologicalReaction direction="left-to-right" evidence="9">
        <dbReference type="Rhea" id="RHEA:60877"/>
    </physiologicalReaction>
</comment>
<evidence type="ECO:0000313" key="11">
    <source>
        <dbReference type="EMBL" id="MST71896.1"/>
    </source>
</evidence>
<reference evidence="11 12" key="1">
    <citation type="submission" date="2019-08" db="EMBL/GenBank/DDBJ databases">
        <title>In-depth cultivation of the pig gut microbiome towards novel bacterial diversity and tailored functional studies.</title>
        <authorList>
            <person name="Wylensek D."/>
            <person name="Hitch T.C.A."/>
            <person name="Clavel T."/>
        </authorList>
    </citation>
    <scope>NUCLEOTIDE SEQUENCE [LARGE SCALE GENOMIC DNA]</scope>
    <source>
        <strain evidence="11 12">CA-Schmier-601-WT-1</strain>
    </source>
</reference>
<sequence>MIQDIGDHRFDRTYRTDSPTGRSFVLAYHQGLALYAVRDGGLELPRLSDWGASAAELHARYLFAIGDSEFFLADCRVAGGMGEGAPVPIAPDPGEPDGLEVPVPAGFSFAPIREFRYLEPRWMAFAAITGYHLWDWYRHNRFCGVCGTPLQHVATSRELACPHCSNVVYPRISPAVIVGVTDGDRIVLTKYAGREYKNYALVAGFVEVGESMEDCVRREVMEEVGLRVGNLRYYKSQPWPFTQTVLSGYFCDVEGDSHITLDRHELKLGRWFDRSDLPLSLPDTSSLTNEMICAFARGDA</sequence>
<dbReference type="InterPro" id="IPR049734">
    <property type="entry name" value="NudC-like_C"/>
</dbReference>
<evidence type="ECO:0000256" key="5">
    <source>
        <dbReference type="ARBA" id="ARBA00022723"/>
    </source>
</evidence>
<dbReference type="RefSeq" id="WP_326832160.1">
    <property type="nucleotide sequence ID" value="NZ_VUNC01000001.1"/>
</dbReference>
<proteinExistence type="inferred from homology"/>
<feature type="domain" description="Nudix hydrolase" evidence="10">
    <location>
        <begin position="170"/>
        <end position="297"/>
    </location>
</feature>
<evidence type="ECO:0000259" key="10">
    <source>
        <dbReference type="PROSITE" id="PS51462"/>
    </source>
</evidence>
<dbReference type="GO" id="GO:0046872">
    <property type="term" value="F:metal ion binding"/>
    <property type="evidence" value="ECO:0007669"/>
    <property type="project" value="UniProtKB-KW"/>
</dbReference>
<name>A0A6N7XPI1_9ACTN</name>
<protein>
    <recommendedName>
        <fullName evidence="4">NAD(+) diphosphatase</fullName>
        <ecNumber evidence="4">3.6.1.22</ecNumber>
    </recommendedName>
</protein>
<dbReference type="Pfam" id="PF00293">
    <property type="entry name" value="NUDIX"/>
    <property type="match status" value="1"/>
</dbReference>
<dbReference type="GO" id="GO:0005829">
    <property type="term" value="C:cytosol"/>
    <property type="evidence" value="ECO:0007669"/>
    <property type="project" value="TreeGrafter"/>
</dbReference>
<dbReference type="CDD" id="cd03429">
    <property type="entry name" value="NUDIX_NADH_pyrophosphatase_Nudt13"/>
    <property type="match status" value="1"/>
</dbReference>
<evidence type="ECO:0000256" key="7">
    <source>
        <dbReference type="ARBA" id="ARBA00022842"/>
    </source>
</evidence>
<dbReference type="NCBIfam" id="NF001299">
    <property type="entry name" value="PRK00241.1"/>
    <property type="match status" value="1"/>
</dbReference>
<keyword evidence="6 11" id="KW-0378">Hydrolase</keyword>
<dbReference type="GO" id="GO:0006742">
    <property type="term" value="P:NADP+ catabolic process"/>
    <property type="evidence" value="ECO:0007669"/>
    <property type="project" value="TreeGrafter"/>
</dbReference>
<comment type="cofactor">
    <cofactor evidence="2">
        <name>Zn(2+)</name>
        <dbReference type="ChEBI" id="CHEBI:29105"/>
    </cofactor>
</comment>
<evidence type="ECO:0000256" key="6">
    <source>
        <dbReference type="ARBA" id="ARBA00022801"/>
    </source>
</evidence>